<evidence type="ECO:0000313" key="2">
    <source>
        <dbReference type="EMBL" id="GMF90057.1"/>
    </source>
</evidence>
<dbReference type="InterPro" id="IPR036770">
    <property type="entry name" value="Ankyrin_rpt-contain_sf"/>
</dbReference>
<sequence length="175" mass="19095">MVQVAVDVKNELGISALHWAARASEASPELVTFFVHCGLDPFDTDSGGRTALHYASTSQNFDIVDFFLKDCFNAERPPESDLLRTFLEAAKGDQLGLVKYLIEYGVDARYTNFQGKNALHDASAADAIDVLDFLISHVLDLHQADKFGATPVLEAARHGQLECLCHLLNASGDVT</sequence>
<evidence type="ECO:0000256" key="1">
    <source>
        <dbReference type="PROSITE-ProRule" id="PRU00023"/>
    </source>
</evidence>
<dbReference type="EMBL" id="BSXT01013787">
    <property type="protein sequence ID" value="GMF90057.1"/>
    <property type="molecule type" value="Genomic_DNA"/>
</dbReference>
<dbReference type="Pfam" id="PF12796">
    <property type="entry name" value="Ank_2"/>
    <property type="match status" value="2"/>
</dbReference>
<dbReference type="Gene3D" id="1.25.40.20">
    <property type="entry name" value="Ankyrin repeat-containing domain"/>
    <property type="match status" value="2"/>
</dbReference>
<dbReference type="PANTHER" id="PTHR22677">
    <property type="entry name" value="ANKYRIN REPEAT DOMAIN-CONTAINING PROTEIN 60"/>
    <property type="match status" value="1"/>
</dbReference>
<accession>A0A9W6YNB8</accession>
<dbReference type="SUPFAM" id="SSF48403">
    <property type="entry name" value="Ankyrin repeat"/>
    <property type="match status" value="1"/>
</dbReference>
<dbReference type="InterPro" id="IPR039323">
    <property type="entry name" value="ANKRD_45/46/60"/>
</dbReference>
<organism evidence="2 3">
    <name type="scientific">Phytophthora fragariaefolia</name>
    <dbReference type="NCBI Taxonomy" id="1490495"/>
    <lineage>
        <taxon>Eukaryota</taxon>
        <taxon>Sar</taxon>
        <taxon>Stramenopiles</taxon>
        <taxon>Oomycota</taxon>
        <taxon>Peronosporomycetes</taxon>
        <taxon>Peronosporales</taxon>
        <taxon>Peronosporaceae</taxon>
        <taxon>Phytophthora</taxon>
    </lineage>
</organism>
<dbReference type="OrthoDB" id="129354at2759"/>
<keyword evidence="3" id="KW-1185">Reference proteome</keyword>
<feature type="repeat" description="ANK" evidence="1">
    <location>
        <begin position="114"/>
        <end position="146"/>
    </location>
</feature>
<dbReference type="InterPro" id="IPR002110">
    <property type="entry name" value="Ankyrin_rpt"/>
</dbReference>
<protein>
    <submittedName>
        <fullName evidence="2">Unnamed protein product</fullName>
    </submittedName>
</protein>
<dbReference type="AlphaFoldDB" id="A0A9W6YNB8"/>
<dbReference type="SMART" id="SM00248">
    <property type="entry name" value="ANK"/>
    <property type="match status" value="5"/>
</dbReference>
<dbReference type="Proteomes" id="UP001165121">
    <property type="component" value="Unassembled WGS sequence"/>
</dbReference>
<dbReference type="PANTHER" id="PTHR22677:SF4">
    <property type="entry name" value="USHER SYNDROME TYPE-1G PROTEIN-LIKE PROTEIN"/>
    <property type="match status" value="1"/>
</dbReference>
<dbReference type="PROSITE" id="PS50088">
    <property type="entry name" value="ANK_REPEAT"/>
    <property type="match status" value="1"/>
</dbReference>
<gene>
    <name evidence="2" type="ORF">Pfra01_002901200</name>
</gene>
<evidence type="ECO:0000313" key="3">
    <source>
        <dbReference type="Proteomes" id="UP001165121"/>
    </source>
</evidence>
<comment type="caution">
    <text evidence="2">The sequence shown here is derived from an EMBL/GenBank/DDBJ whole genome shotgun (WGS) entry which is preliminary data.</text>
</comment>
<proteinExistence type="predicted"/>
<reference evidence="2" key="1">
    <citation type="submission" date="2023-04" db="EMBL/GenBank/DDBJ databases">
        <title>Phytophthora fragariaefolia NBRC 109709.</title>
        <authorList>
            <person name="Ichikawa N."/>
            <person name="Sato H."/>
            <person name="Tonouchi N."/>
        </authorList>
    </citation>
    <scope>NUCLEOTIDE SEQUENCE</scope>
    <source>
        <strain evidence="2">NBRC 109709</strain>
    </source>
</reference>
<name>A0A9W6YNB8_9STRA</name>
<keyword evidence="1" id="KW-0040">ANK repeat</keyword>